<dbReference type="AlphaFoldDB" id="A0AAD7SER7"/>
<gene>
    <name evidence="2" type="ORF">AAFF_G00400500</name>
</gene>
<proteinExistence type="predicted"/>
<evidence type="ECO:0000313" key="3">
    <source>
        <dbReference type="Proteomes" id="UP001221898"/>
    </source>
</evidence>
<keyword evidence="3" id="KW-1185">Reference proteome</keyword>
<feature type="compositionally biased region" description="Low complexity" evidence="1">
    <location>
        <begin position="117"/>
        <end position="128"/>
    </location>
</feature>
<dbReference type="PANTHER" id="PTHR36869">
    <property type="entry name" value="CHROMOSOME 16 OPEN READING FRAME 46"/>
    <property type="match status" value="1"/>
</dbReference>
<reference evidence="2" key="1">
    <citation type="journal article" date="2023" name="Science">
        <title>Genome structures resolve the early diversification of teleost fishes.</title>
        <authorList>
            <person name="Parey E."/>
            <person name="Louis A."/>
            <person name="Montfort J."/>
            <person name="Bouchez O."/>
            <person name="Roques C."/>
            <person name="Iampietro C."/>
            <person name="Lluch J."/>
            <person name="Castinel A."/>
            <person name="Donnadieu C."/>
            <person name="Desvignes T."/>
            <person name="Floi Bucao C."/>
            <person name="Jouanno E."/>
            <person name="Wen M."/>
            <person name="Mejri S."/>
            <person name="Dirks R."/>
            <person name="Jansen H."/>
            <person name="Henkel C."/>
            <person name="Chen W.J."/>
            <person name="Zahm M."/>
            <person name="Cabau C."/>
            <person name="Klopp C."/>
            <person name="Thompson A.W."/>
            <person name="Robinson-Rechavi M."/>
            <person name="Braasch I."/>
            <person name="Lecointre G."/>
            <person name="Bobe J."/>
            <person name="Postlethwait J.H."/>
            <person name="Berthelot C."/>
            <person name="Roest Crollius H."/>
            <person name="Guiguen Y."/>
        </authorList>
    </citation>
    <scope>NUCLEOTIDE SEQUENCE</scope>
    <source>
        <strain evidence="2">NC1722</strain>
    </source>
</reference>
<evidence type="ECO:0000256" key="1">
    <source>
        <dbReference type="SAM" id="MobiDB-lite"/>
    </source>
</evidence>
<dbReference type="InterPro" id="IPR027836">
    <property type="entry name" value="DUF4529"/>
</dbReference>
<comment type="caution">
    <text evidence="2">The sequence shown here is derived from an EMBL/GenBank/DDBJ whole genome shotgun (WGS) entry which is preliminary data.</text>
</comment>
<accession>A0AAD7SER7</accession>
<organism evidence="2 3">
    <name type="scientific">Aldrovandia affinis</name>
    <dbReference type="NCBI Taxonomy" id="143900"/>
    <lineage>
        <taxon>Eukaryota</taxon>
        <taxon>Metazoa</taxon>
        <taxon>Chordata</taxon>
        <taxon>Craniata</taxon>
        <taxon>Vertebrata</taxon>
        <taxon>Euteleostomi</taxon>
        <taxon>Actinopterygii</taxon>
        <taxon>Neopterygii</taxon>
        <taxon>Teleostei</taxon>
        <taxon>Notacanthiformes</taxon>
        <taxon>Halosauridae</taxon>
        <taxon>Aldrovandia</taxon>
    </lineage>
</organism>
<protein>
    <submittedName>
        <fullName evidence="2">Uncharacterized protein</fullName>
    </submittedName>
</protein>
<dbReference type="PANTHER" id="PTHR36869:SF1">
    <property type="entry name" value="CHROMOSOME 16 OPEN READING FRAME 46"/>
    <property type="match status" value="1"/>
</dbReference>
<dbReference type="Pfam" id="PF15032">
    <property type="entry name" value="DUF4529"/>
    <property type="match status" value="1"/>
</dbReference>
<dbReference type="EMBL" id="JAINUG010000079">
    <property type="protein sequence ID" value="KAJ8400011.1"/>
    <property type="molecule type" value="Genomic_DNA"/>
</dbReference>
<dbReference type="Proteomes" id="UP001221898">
    <property type="component" value="Unassembled WGS sequence"/>
</dbReference>
<sequence length="361" mass="39834">MDTVREHESNDMSTDSDVMTEEDIQWNAHFCKTPDRKHVNKLLDYSEDSFSKEFSNQLHVQPDWEEAVHGWSRCAPMVCLFQLQKKCKKAKTGDNGYHCLLCIDVKLSQNAEPDQTAGSESSEANGSSAEEHEDKGFPFLTTYQRRPLSAISCASTGRDNLKDKEKVADAFQETSLSLAIINLVEQCPLDKGKESLENFIILPPVKGLRYPWSGLTRGSLASCSFSTADSLTAENGSYGTPATEEMCAEGEEATQHTPVVTKVSEDSFGNLISQYRPCQFSKKLLSAFSIGIPKRCITSCDESLPQCLVGGKVKSDGQLRLPTKINFGHRTKGTEPSLPALLGTRVPILSASHRMIYPPNV</sequence>
<feature type="region of interest" description="Disordered" evidence="1">
    <location>
        <begin position="113"/>
        <end position="133"/>
    </location>
</feature>
<name>A0AAD7SER7_9TELE</name>
<evidence type="ECO:0000313" key="2">
    <source>
        <dbReference type="EMBL" id="KAJ8400011.1"/>
    </source>
</evidence>